<protein>
    <recommendedName>
        <fullName evidence="1">VOC domain-containing protein</fullName>
    </recommendedName>
</protein>
<organism evidence="2 3">
    <name type="scientific">Nitrospira japonica</name>
    <dbReference type="NCBI Taxonomy" id="1325564"/>
    <lineage>
        <taxon>Bacteria</taxon>
        <taxon>Pseudomonadati</taxon>
        <taxon>Nitrospirota</taxon>
        <taxon>Nitrospiria</taxon>
        <taxon>Nitrospirales</taxon>
        <taxon>Nitrospiraceae</taxon>
        <taxon>Nitrospira</taxon>
    </lineage>
</organism>
<dbReference type="AlphaFoldDB" id="A0A1W1I1G1"/>
<proteinExistence type="predicted"/>
<gene>
    <name evidence="2" type="ORF">NSJP_0655</name>
</gene>
<dbReference type="InterPro" id="IPR004360">
    <property type="entry name" value="Glyas_Fos-R_dOase_dom"/>
</dbReference>
<dbReference type="Pfam" id="PF00903">
    <property type="entry name" value="Glyoxalase"/>
    <property type="match status" value="1"/>
</dbReference>
<sequence>MASQVRPIPEGYHTVSPHLAIRGGLEAMEFYKKAFGAEERGRFMTPDGKQLMHGEVKIGDSIVMLGEENPQRGCPGPQSIGGTTVGLFLYVQDADRVFNQAIAAGAKSIMPVADMFWGDRAGTVADPFGHQWTIATHKEDVPPEELKKRGQAFFEQMARQNS</sequence>
<dbReference type="InterPro" id="IPR037523">
    <property type="entry name" value="VOC_core"/>
</dbReference>
<dbReference type="Proteomes" id="UP000192042">
    <property type="component" value="Chromosome I"/>
</dbReference>
<dbReference type="CDD" id="cd07246">
    <property type="entry name" value="VOC_like"/>
    <property type="match status" value="1"/>
</dbReference>
<dbReference type="PANTHER" id="PTHR34109">
    <property type="entry name" value="BNAUNNG04460D PROTEIN-RELATED"/>
    <property type="match status" value="1"/>
</dbReference>
<dbReference type="OrthoDB" id="9795306at2"/>
<feature type="domain" description="VOC" evidence="1">
    <location>
        <begin position="11"/>
        <end position="137"/>
    </location>
</feature>
<evidence type="ECO:0000259" key="1">
    <source>
        <dbReference type="PROSITE" id="PS51819"/>
    </source>
</evidence>
<dbReference type="EMBL" id="LT828648">
    <property type="protein sequence ID" value="SLM46827.1"/>
    <property type="molecule type" value="Genomic_DNA"/>
</dbReference>
<dbReference type="SUPFAM" id="SSF54593">
    <property type="entry name" value="Glyoxalase/Bleomycin resistance protein/Dihydroxybiphenyl dioxygenase"/>
    <property type="match status" value="1"/>
</dbReference>
<dbReference type="RefSeq" id="WP_080885448.1">
    <property type="nucleotide sequence ID" value="NZ_LT828648.1"/>
</dbReference>
<evidence type="ECO:0000313" key="3">
    <source>
        <dbReference type="Proteomes" id="UP000192042"/>
    </source>
</evidence>
<dbReference type="Gene3D" id="3.30.720.110">
    <property type="match status" value="1"/>
</dbReference>
<name>A0A1W1I1G1_9BACT</name>
<accession>A0A1W1I1G1</accession>
<dbReference type="PROSITE" id="PS51819">
    <property type="entry name" value="VOC"/>
    <property type="match status" value="1"/>
</dbReference>
<dbReference type="PANTHER" id="PTHR34109:SF1">
    <property type="entry name" value="VOC DOMAIN-CONTAINING PROTEIN"/>
    <property type="match status" value="1"/>
</dbReference>
<reference evidence="2 3" key="1">
    <citation type="submission" date="2017-03" db="EMBL/GenBank/DDBJ databases">
        <authorList>
            <person name="Afonso C.L."/>
            <person name="Miller P.J."/>
            <person name="Scott M.A."/>
            <person name="Spackman E."/>
            <person name="Goraichik I."/>
            <person name="Dimitrov K.M."/>
            <person name="Suarez D.L."/>
            <person name="Swayne D.E."/>
        </authorList>
    </citation>
    <scope>NUCLEOTIDE SEQUENCE [LARGE SCALE GENOMIC DNA]</scope>
    <source>
        <strain evidence="2">Genome sequencing of Nitrospira japonica strain NJ11</strain>
    </source>
</reference>
<keyword evidence="3" id="KW-1185">Reference proteome</keyword>
<dbReference type="STRING" id="1325564.NSJP_0655"/>
<dbReference type="InterPro" id="IPR029068">
    <property type="entry name" value="Glyas_Bleomycin-R_OHBP_Dase"/>
</dbReference>
<evidence type="ECO:0000313" key="2">
    <source>
        <dbReference type="EMBL" id="SLM46827.1"/>
    </source>
</evidence>
<dbReference type="Gene3D" id="3.30.720.120">
    <property type="match status" value="1"/>
</dbReference>
<dbReference type="KEGG" id="nja:NSJP_0655"/>